<dbReference type="EMBL" id="FONG01000012">
    <property type="protein sequence ID" value="SFF35318.1"/>
    <property type="molecule type" value="Genomic_DNA"/>
</dbReference>
<sequence>MDMEWVDETGRHTGYVAAVLADGAEPARVAAGADDSGRRKPWWSYNGADGPRAVGVRGACVCGWRGAETHPITRGDDEATEGAAARTGPYADWEYHVTATEGAIPYDLEQMLTALRARIEDLSRHQPVTALRAAARLEESAPAHTRTAVHAARRALVSWDTIARTLGESPATTEARFSGGPDDIR</sequence>
<evidence type="ECO:0000313" key="2">
    <source>
        <dbReference type="Proteomes" id="UP000199323"/>
    </source>
</evidence>
<dbReference type="AlphaFoldDB" id="A0A1I2I0V1"/>
<protein>
    <submittedName>
        <fullName evidence="1">Uncharacterized protein</fullName>
    </submittedName>
</protein>
<name>A0A1I2I0V1_9ACTN</name>
<reference evidence="2" key="1">
    <citation type="submission" date="2016-10" db="EMBL/GenBank/DDBJ databases">
        <authorList>
            <person name="Varghese N."/>
            <person name="Submissions S."/>
        </authorList>
    </citation>
    <scope>NUCLEOTIDE SEQUENCE [LARGE SCALE GENOMIC DNA]</scope>
    <source>
        <strain evidence="2">CGMCC 4.3510</strain>
    </source>
</reference>
<dbReference type="OrthoDB" id="4328597at2"/>
<accession>A0A1I2I0V1</accession>
<dbReference type="Proteomes" id="UP000199323">
    <property type="component" value="Unassembled WGS sequence"/>
</dbReference>
<evidence type="ECO:0000313" key="1">
    <source>
        <dbReference type="EMBL" id="SFF35318.1"/>
    </source>
</evidence>
<keyword evidence="2" id="KW-1185">Reference proteome</keyword>
<organism evidence="1 2">
    <name type="scientific">Actinacidiphila alni</name>
    <dbReference type="NCBI Taxonomy" id="380248"/>
    <lineage>
        <taxon>Bacteria</taxon>
        <taxon>Bacillati</taxon>
        <taxon>Actinomycetota</taxon>
        <taxon>Actinomycetes</taxon>
        <taxon>Kitasatosporales</taxon>
        <taxon>Streptomycetaceae</taxon>
        <taxon>Actinacidiphila</taxon>
    </lineage>
</organism>
<dbReference type="STRING" id="380248.SAMN05216251_11270"/>
<proteinExistence type="predicted"/>
<gene>
    <name evidence="1" type="ORF">SAMN05216251_11270</name>
</gene>
<dbReference type="RefSeq" id="WP_093715126.1">
    <property type="nucleotide sequence ID" value="NZ_FONG01000012.1"/>
</dbReference>